<proteinExistence type="predicted"/>
<reference evidence="3 4" key="1">
    <citation type="submission" date="2024-10" db="EMBL/GenBank/DDBJ databases">
        <title>The Natural Products Discovery Center: Release of the First 8490 Sequenced Strains for Exploring Actinobacteria Biosynthetic Diversity.</title>
        <authorList>
            <person name="Kalkreuter E."/>
            <person name="Kautsar S.A."/>
            <person name="Yang D."/>
            <person name="Bader C.D."/>
            <person name="Teijaro C.N."/>
            <person name="Fluegel L."/>
            <person name="Davis C.M."/>
            <person name="Simpson J.R."/>
            <person name="Lauterbach L."/>
            <person name="Steele A.D."/>
            <person name="Gui C."/>
            <person name="Meng S."/>
            <person name="Li G."/>
            <person name="Viehrig K."/>
            <person name="Ye F."/>
            <person name="Su P."/>
            <person name="Kiefer A.F."/>
            <person name="Nichols A."/>
            <person name="Cepeda A.J."/>
            <person name="Yan W."/>
            <person name="Fan B."/>
            <person name="Jiang Y."/>
            <person name="Adhikari A."/>
            <person name="Zheng C.-J."/>
            <person name="Schuster L."/>
            <person name="Cowan T.M."/>
            <person name="Smanski M.J."/>
            <person name="Chevrette M.G."/>
            <person name="De Carvalho L.P.S."/>
            <person name="Shen B."/>
        </authorList>
    </citation>
    <scope>NUCLEOTIDE SEQUENCE [LARGE SCALE GENOMIC DNA]</scope>
    <source>
        <strain evidence="3 4">NPDC050545</strain>
    </source>
</reference>
<dbReference type="RefSeq" id="WP_397089508.1">
    <property type="nucleotide sequence ID" value="NZ_JBITGY010000012.1"/>
</dbReference>
<comment type="caution">
    <text evidence="3">The sequence shown here is derived from an EMBL/GenBank/DDBJ whole genome shotgun (WGS) entry which is preliminary data.</text>
</comment>
<dbReference type="InterPro" id="IPR040846">
    <property type="entry name" value="ORF_12_N"/>
</dbReference>
<feature type="signal peptide" evidence="1">
    <location>
        <begin position="1"/>
        <end position="22"/>
    </location>
</feature>
<keyword evidence="1" id="KW-0732">Signal</keyword>
<dbReference type="EMBL" id="JBITGY010000012">
    <property type="protein sequence ID" value="MFI6503752.1"/>
    <property type="molecule type" value="Genomic_DNA"/>
</dbReference>
<dbReference type="Proteomes" id="UP001612741">
    <property type="component" value="Unassembled WGS sequence"/>
</dbReference>
<feature type="domain" description="ORF 12 gene product N-terminal" evidence="2">
    <location>
        <begin position="23"/>
        <end position="113"/>
    </location>
</feature>
<evidence type="ECO:0000313" key="3">
    <source>
        <dbReference type="EMBL" id="MFI6503752.1"/>
    </source>
</evidence>
<gene>
    <name evidence="3" type="ORF">ACIBG2_40650</name>
</gene>
<sequence>MSRILAGLLVLLVAGCAAPEVALPDSPAGRQLRWYMEAVNRTPISEEELKQHFTAGFLKDIPPEKINDLARGLKELRLEKLTAAKPAELAGVTSIPFGQRYDTKISVDKTGKIDFLLFDPA</sequence>
<accession>A0ABW7Z6E9</accession>
<protein>
    <submittedName>
        <fullName evidence="3">Cpe/LpqF family protein</fullName>
    </submittedName>
</protein>
<evidence type="ECO:0000259" key="2">
    <source>
        <dbReference type="Pfam" id="PF18042"/>
    </source>
</evidence>
<dbReference type="PROSITE" id="PS51257">
    <property type="entry name" value="PROKAR_LIPOPROTEIN"/>
    <property type="match status" value="1"/>
</dbReference>
<feature type="chain" id="PRO_5046363142" evidence="1">
    <location>
        <begin position="23"/>
        <end position="121"/>
    </location>
</feature>
<name>A0ABW7Z6E9_9ACTN</name>
<evidence type="ECO:0000256" key="1">
    <source>
        <dbReference type="SAM" id="SignalP"/>
    </source>
</evidence>
<dbReference type="Gene3D" id="3.10.450.280">
    <property type="match status" value="1"/>
</dbReference>
<keyword evidence="4" id="KW-1185">Reference proteome</keyword>
<dbReference type="Pfam" id="PF18042">
    <property type="entry name" value="ORF_12_N"/>
    <property type="match status" value="1"/>
</dbReference>
<organism evidence="3 4">
    <name type="scientific">Nonomuraea typhae</name>
    <dbReference type="NCBI Taxonomy" id="2603600"/>
    <lineage>
        <taxon>Bacteria</taxon>
        <taxon>Bacillati</taxon>
        <taxon>Actinomycetota</taxon>
        <taxon>Actinomycetes</taxon>
        <taxon>Streptosporangiales</taxon>
        <taxon>Streptosporangiaceae</taxon>
        <taxon>Nonomuraea</taxon>
    </lineage>
</organism>
<evidence type="ECO:0000313" key="4">
    <source>
        <dbReference type="Proteomes" id="UP001612741"/>
    </source>
</evidence>